<keyword evidence="2" id="KW-1185">Reference proteome</keyword>
<dbReference type="EMBL" id="FQXG01000004">
    <property type="protein sequence ID" value="SHH77229.1"/>
    <property type="molecule type" value="Genomic_DNA"/>
</dbReference>
<gene>
    <name evidence="1" type="ORF">SAMN02745129_2903</name>
</gene>
<name>A0A1M5VPP3_9GAMM</name>
<reference evidence="1 2" key="1">
    <citation type="submission" date="2016-11" db="EMBL/GenBank/DDBJ databases">
        <authorList>
            <person name="Jaros S."/>
            <person name="Januszkiewicz K."/>
            <person name="Wedrychowicz H."/>
        </authorList>
    </citation>
    <scope>NUCLEOTIDE SEQUENCE [LARGE SCALE GENOMIC DNA]</scope>
    <source>
        <strain evidence="1 2">DSM 16917</strain>
    </source>
</reference>
<evidence type="ECO:0000313" key="1">
    <source>
        <dbReference type="EMBL" id="SHH77229.1"/>
    </source>
</evidence>
<accession>A0A1M5VPP3</accession>
<organism evidence="1 2">
    <name type="scientific">Ferrimonas marina</name>
    <dbReference type="NCBI Taxonomy" id="299255"/>
    <lineage>
        <taxon>Bacteria</taxon>
        <taxon>Pseudomonadati</taxon>
        <taxon>Pseudomonadota</taxon>
        <taxon>Gammaproteobacteria</taxon>
        <taxon>Alteromonadales</taxon>
        <taxon>Ferrimonadaceae</taxon>
        <taxon>Ferrimonas</taxon>
    </lineage>
</organism>
<sequence>MSRVLRWVMASWVLVLLGWSMARSDELSFITFVDTRWCAVSEAELLIHDASGALLGRGGLDDQGRLMLSDIPDDGFLSLVEQDPVEGQVITTTAKSLLSADTLWPLNGVYGSGDSCKPMAAVELQARIVNDNEFALTMLTPSMDDMGLVALHRWQPWLLATGHNAEGELVAYRLERDDLLDDSVEDLLLDQPPVSRSWRANDALDHLSVFWLRDSLPYLMESKPVNTRAGSVNLVDQPGKVLVAAIRQSDGVVMQRLQPFATGDEELILQVPRRPQGLFDRVELTPERLSYSLGAFQQRYSSLVLDFASDQGRFSWIVHSEGIEGAVVLPQLPTPWQALVATGPDTLLVQSYQLDPQAPFSLLPLLPDPELMEAASLVRWQTGQATPFTLAQWFCDLPDFGQIQC</sequence>
<dbReference type="AlphaFoldDB" id="A0A1M5VPP3"/>
<dbReference type="Proteomes" id="UP000184268">
    <property type="component" value="Unassembled WGS sequence"/>
</dbReference>
<evidence type="ECO:0000313" key="2">
    <source>
        <dbReference type="Proteomes" id="UP000184268"/>
    </source>
</evidence>
<protein>
    <submittedName>
        <fullName evidence="1">Uncharacterized protein</fullName>
    </submittedName>
</protein>
<dbReference type="RefSeq" id="WP_067656960.1">
    <property type="nucleotide sequence ID" value="NZ_FQXG01000004.1"/>
</dbReference>
<proteinExistence type="predicted"/>